<dbReference type="EMBL" id="JAACXV010014301">
    <property type="protein sequence ID" value="KAF7268771.1"/>
    <property type="molecule type" value="Genomic_DNA"/>
</dbReference>
<feature type="transmembrane region" description="Helical" evidence="1">
    <location>
        <begin position="12"/>
        <end position="33"/>
    </location>
</feature>
<accession>A0A834M5K4</accession>
<dbReference type="Proteomes" id="UP000625711">
    <property type="component" value="Unassembled WGS sequence"/>
</dbReference>
<proteinExistence type="predicted"/>
<keyword evidence="1" id="KW-1133">Transmembrane helix</keyword>
<name>A0A834M5K4_RHYFE</name>
<keyword evidence="3" id="KW-1185">Reference proteome</keyword>
<sequence length="117" mass="12885">MKSKSNELLPAIGDIVVNRLLLTLTAIFLFYFLKFKQPVANVSRKRHGQVFRCAFPFKLAFAASARPQVEIKIAPEDGLPWEAAGPGSGVNEAVLGDVQRLFSWRICGGAGDCFIFK</sequence>
<gene>
    <name evidence="2" type="ORF">GWI33_018121</name>
</gene>
<evidence type="ECO:0000256" key="1">
    <source>
        <dbReference type="SAM" id="Phobius"/>
    </source>
</evidence>
<evidence type="ECO:0000313" key="2">
    <source>
        <dbReference type="EMBL" id="KAF7268771.1"/>
    </source>
</evidence>
<keyword evidence="1" id="KW-0812">Transmembrane</keyword>
<dbReference type="AlphaFoldDB" id="A0A834M5K4"/>
<comment type="caution">
    <text evidence="2">The sequence shown here is derived from an EMBL/GenBank/DDBJ whole genome shotgun (WGS) entry which is preliminary data.</text>
</comment>
<organism evidence="2 3">
    <name type="scientific">Rhynchophorus ferrugineus</name>
    <name type="common">Red palm weevil</name>
    <name type="synonym">Curculio ferrugineus</name>
    <dbReference type="NCBI Taxonomy" id="354439"/>
    <lineage>
        <taxon>Eukaryota</taxon>
        <taxon>Metazoa</taxon>
        <taxon>Ecdysozoa</taxon>
        <taxon>Arthropoda</taxon>
        <taxon>Hexapoda</taxon>
        <taxon>Insecta</taxon>
        <taxon>Pterygota</taxon>
        <taxon>Neoptera</taxon>
        <taxon>Endopterygota</taxon>
        <taxon>Coleoptera</taxon>
        <taxon>Polyphaga</taxon>
        <taxon>Cucujiformia</taxon>
        <taxon>Curculionidae</taxon>
        <taxon>Dryophthorinae</taxon>
        <taxon>Rhynchophorus</taxon>
    </lineage>
</organism>
<reference evidence="2" key="1">
    <citation type="submission" date="2020-08" db="EMBL/GenBank/DDBJ databases">
        <title>Genome sequencing and assembly of the red palm weevil Rhynchophorus ferrugineus.</title>
        <authorList>
            <person name="Dias G.B."/>
            <person name="Bergman C.M."/>
            <person name="Manee M."/>
        </authorList>
    </citation>
    <scope>NUCLEOTIDE SEQUENCE</scope>
    <source>
        <strain evidence="2">AA-2017</strain>
        <tissue evidence="2">Whole larva</tissue>
    </source>
</reference>
<protein>
    <submittedName>
        <fullName evidence="2">Uncharacterized protein</fullName>
    </submittedName>
</protein>
<keyword evidence="1" id="KW-0472">Membrane</keyword>
<evidence type="ECO:0000313" key="3">
    <source>
        <dbReference type="Proteomes" id="UP000625711"/>
    </source>
</evidence>